<keyword evidence="3" id="KW-1185">Reference proteome</keyword>
<protein>
    <recommendedName>
        <fullName evidence="1">SnoaL-like domain-containing protein</fullName>
    </recommendedName>
</protein>
<dbReference type="Proteomes" id="UP001303115">
    <property type="component" value="Unassembled WGS sequence"/>
</dbReference>
<sequence length="174" mass="18882">MTSYDIPQYLLDRANIHDTVTKVPLYYDTANLPGLLTEIYAPSIGIDYTSILGGAPYTASRADWVEQVGGILDKFASTQHVTTGIIAHLPQPGANVARPETVTVHAQAGGSMVGKSESGDGRAALVQNGGLLEVELQRDSELEKQGQNPWRITKYKVTKKWDRGDATVLDLSKE</sequence>
<dbReference type="Pfam" id="PF13577">
    <property type="entry name" value="SnoaL_4"/>
    <property type="match status" value="1"/>
</dbReference>
<gene>
    <name evidence="2" type="ORF">C8A01DRAFT_48384</name>
</gene>
<dbReference type="EMBL" id="MU854445">
    <property type="protein sequence ID" value="KAK4035389.1"/>
    <property type="molecule type" value="Genomic_DNA"/>
</dbReference>
<dbReference type="AlphaFoldDB" id="A0AAN6PC73"/>
<evidence type="ECO:0000259" key="1">
    <source>
        <dbReference type="Pfam" id="PF13577"/>
    </source>
</evidence>
<reference evidence="3" key="1">
    <citation type="journal article" date="2023" name="Mol. Phylogenet. Evol.">
        <title>Genome-scale phylogeny and comparative genomics of the fungal order Sordariales.</title>
        <authorList>
            <person name="Hensen N."/>
            <person name="Bonometti L."/>
            <person name="Westerberg I."/>
            <person name="Brannstrom I.O."/>
            <person name="Guillou S."/>
            <person name="Cros-Aarteil S."/>
            <person name="Calhoun S."/>
            <person name="Haridas S."/>
            <person name="Kuo A."/>
            <person name="Mondo S."/>
            <person name="Pangilinan J."/>
            <person name="Riley R."/>
            <person name="LaButti K."/>
            <person name="Andreopoulos B."/>
            <person name="Lipzen A."/>
            <person name="Chen C."/>
            <person name="Yan M."/>
            <person name="Daum C."/>
            <person name="Ng V."/>
            <person name="Clum A."/>
            <person name="Steindorff A."/>
            <person name="Ohm R.A."/>
            <person name="Martin F."/>
            <person name="Silar P."/>
            <person name="Natvig D.O."/>
            <person name="Lalanne C."/>
            <person name="Gautier V."/>
            <person name="Ament-Velasquez S.L."/>
            <person name="Kruys A."/>
            <person name="Hutchinson M.I."/>
            <person name="Powell A.J."/>
            <person name="Barry K."/>
            <person name="Miller A.N."/>
            <person name="Grigoriev I.V."/>
            <person name="Debuchy R."/>
            <person name="Gladieux P."/>
            <person name="Hiltunen Thoren M."/>
            <person name="Johannesson H."/>
        </authorList>
    </citation>
    <scope>NUCLEOTIDE SEQUENCE [LARGE SCALE GENOMIC DNA]</scope>
    <source>
        <strain evidence="3">CBS 284.82</strain>
    </source>
</reference>
<feature type="domain" description="SnoaL-like" evidence="1">
    <location>
        <begin position="9"/>
        <end position="155"/>
    </location>
</feature>
<name>A0AAN6PC73_9PEZI</name>
<organism evidence="2 3">
    <name type="scientific">Parachaetomium inaequale</name>
    <dbReference type="NCBI Taxonomy" id="2588326"/>
    <lineage>
        <taxon>Eukaryota</taxon>
        <taxon>Fungi</taxon>
        <taxon>Dikarya</taxon>
        <taxon>Ascomycota</taxon>
        <taxon>Pezizomycotina</taxon>
        <taxon>Sordariomycetes</taxon>
        <taxon>Sordariomycetidae</taxon>
        <taxon>Sordariales</taxon>
        <taxon>Chaetomiaceae</taxon>
        <taxon>Parachaetomium</taxon>
    </lineage>
</organism>
<comment type="caution">
    <text evidence="2">The sequence shown here is derived from an EMBL/GenBank/DDBJ whole genome shotgun (WGS) entry which is preliminary data.</text>
</comment>
<dbReference type="SUPFAM" id="SSF54427">
    <property type="entry name" value="NTF2-like"/>
    <property type="match status" value="1"/>
</dbReference>
<accession>A0AAN6PC73</accession>
<evidence type="ECO:0000313" key="2">
    <source>
        <dbReference type="EMBL" id="KAK4035389.1"/>
    </source>
</evidence>
<dbReference type="InterPro" id="IPR037401">
    <property type="entry name" value="SnoaL-like"/>
</dbReference>
<evidence type="ECO:0000313" key="3">
    <source>
        <dbReference type="Proteomes" id="UP001303115"/>
    </source>
</evidence>
<proteinExistence type="predicted"/>
<dbReference type="Gene3D" id="3.10.450.50">
    <property type="match status" value="1"/>
</dbReference>
<dbReference type="InterPro" id="IPR032710">
    <property type="entry name" value="NTF2-like_dom_sf"/>
</dbReference>